<evidence type="ECO:0000313" key="1">
    <source>
        <dbReference type="EMBL" id="KAJ0181068.1"/>
    </source>
</evidence>
<reference evidence="1 2" key="1">
    <citation type="journal article" date="2021" name="Front. Genet.">
        <title>Chromosome-Level Genome Assembly Reveals Significant Gene Expansion in the Toll and IMD Signaling Pathways of Dendrolimus kikuchii.</title>
        <authorList>
            <person name="Zhou J."/>
            <person name="Wu P."/>
            <person name="Xiong Z."/>
            <person name="Liu N."/>
            <person name="Zhao N."/>
            <person name="Ji M."/>
            <person name="Qiu Y."/>
            <person name="Yang B."/>
        </authorList>
    </citation>
    <scope>NUCLEOTIDE SEQUENCE [LARGE SCALE GENOMIC DNA]</scope>
    <source>
        <strain evidence="1">Ann1</strain>
    </source>
</reference>
<comment type="caution">
    <text evidence="1">The sequence shown here is derived from an EMBL/GenBank/DDBJ whole genome shotgun (WGS) entry which is preliminary data.</text>
</comment>
<name>A0ACC1DAX0_9NEOP</name>
<dbReference type="Proteomes" id="UP000824533">
    <property type="component" value="Linkage Group LG05"/>
</dbReference>
<organism evidence="1 2">
    <name type="scientific">Dendrolimus kikuchii</name>
    <dbReference type="NCBI Taxonomy" id="765133"/>
    <lineage>
        <taxon>Eukaryota</taxon>
        <taxon>Metazoa</taxon>
        <taxon>Ecdysozoa</taxon>
        <taxon>Arthropoda</taxon>
        <taxon>Hexapoda</taxon>
        <taxon>Insecta</taxon>
        <taxon>Pterygota</taxon>
        <taxon>Neoptera</taxon>
        <taxon>Endopterygota</taxon>
        <taxon>Lepidoptera</taxon>
        <taxon>Glossata</taxon>
        <taxon>Ditrysia</taxon>
        <taxon>Bombycoidea</taxon>
        <taxon>Lasiocampidae</taxon>
        <taxon>Dendrolimus</taxon>
    </lineage>
</organism>
<accession>A0ACC1DAX0</accession>
<proteinExistence type="predicted"/>
<gene>
    <name evidence="1" type="ORF">K1T71_003153</name>
</gene>
<dbReference type="EMBL" id="CM034391">
    <property type="protein sequence ID" value="KAJ0181068.1"/>
    <property type="molecule type" value="Genomic_DNA"/>
</dbReference>
<sequence length="670" mass="70578">MTGLKLVVFLPLLAIVQTIAAVAPGIGYYGSSNVRDQSYYKRSIYPTHSTTSSQIAGVSVPAAKVPPVPLTLIAAVAARVNQLPPPRQTSNVPVKTTATPVYVPTTSAPVNVNVPTVTVVLPETTGTQAPPVISSQNPSNEIVPEPEPSVVDTGSGAFIDVPSRPQLSTITTAATNPIPTNQPTTVPNTPKPTTSNNGIEQKPEHPMKVYSTPFPSNPSEIITHPPTQTPTYPTQSSTYYTEPPRTLPPPTAAPVTTAPLTRSTLPPRTLPPVTLPPTTAAPPTTPPVTAAPVTRPALPPRTLPPVTLPPTAAAPPTAPPVTATPITRPALPPRTLPPVTLPPTTAAPPTAPPVTAAPITHPMLPPRTLPPVTLPPTTLAPPTAPPVTAAPITHPMLPPRTLPPVTLPPTTLAPPTAPPVTAAPITQPTLPLITLPPANLPPTTAAQPTYLPAESRNTTITYISTQPPAITESDIVQGYNCQQANGYFSVANKCDSYVECKGNIAVSRICPDGLHFNPKSKYAEYPCAYPVEVQCTAGLVTQTPIPTSQCANLYGFFPMSNGDCSKYIVCQDGIANIMTCPPGLVFNKNIDDCDWPINVPSCNLDIFKGFKCPSQPDSDLIEKFRFKGSCTSYIACQRGHPRLLSCDYGLYYEEATQSCVDASRVKDCTA</sequence>
<keyword evidence="2" id="KW-1185">Reference proteome</keyword>
<evidence type="ECO:0000313" key="2">
    <source>
        <dbReference type="Proteomes" id="UP000824533"/>
    </source>
</evidence>
<protein>
    <submittedName>
        <fullName evidence="1">Uncharacterized protein</fullName>
    </submittedName>
</protein>